<dbReference type="Proteomes" id="UP000256970">
    <property type="component" value="Unassembled WGS sequence"/>
</dbReference>
<dbReference type="InterPro" id="IPR051172">
    <property type="entry name" value="Chlamydia_OmcB"/>
</dbReference>
<gene>
    <name evidence="3" type="ORF">BQ4739_LOCUS15646</name>
</gene>
<feature type="domain" description="DUF11" evidence="2">
    <location>
        <begin position="1169"/>
        <end position="1293"/>
    </location>
</feature>
<evidence type="ECO:0000256" key="1">
    <source>
        <dbReference type="SAM" id="SignalP"/>
    </source>
</evidence>
<dbReference type="PANTHER" id="PTHR34819">
    <property type="entry name" value="LARGE CYSTEINE-RICH PERIPLASMIC PROTEIN OMCB"/>
    <property type="match status" value="1"/>
</dbReference>
<dbReference type="InterPro" id="IPR047589">
    <property type="entry name" value="DUF11_rpt"/>
</dbReference>
<reference evidence="3 4" key="1">
    <citation type="submission" date="2016-10" db="EMBL/GenBank/DDBJ databases">
        <authorList>
            <person name="Cai Z."/>
        </authorList>
    </citation>
    <scope>NUCLEOTIDE SEQUENCE [LARGE SCALE GENOMIC DNA]</scope>
</reference>
<evidence type="ECO:0000313" key="4">
    <source>
        <dbReference type="Proteomes" id="UP000256970"/>
    </source>
</evidence>
<name>A0A383WE23_TETOB</name>
<evidence type="ECO:0000259" key="2">
    <source>
        <dbReference type="Pfam" id="PF01345"/>
    </source>
</evidence>
<keyword evidence="4" id="KW-1185">Reference proteome</keyword>
<dbReference type="PANTHER" id="PTHR34819:SF3">
    <property type="entry name" value="CELL SURFACE PROTEIN"/>
    <property type="match status" value="1"/>
</dbReference>
<dbReference type="NCBIfam" id="TIGR01451">
    <property type="entry name" value="B_ant_repeat"/>
    <property type="match status" value="2"/>
</dbReference>
<dbReference type="EMBL" id="FNXT01001230">
    <property type="protein sequence ID" value="SZX75369.1"/>
    <property type="molecule type" value="Genomic_DNA"/>
</dbReference>
<proteinExistence type="predicted"/>
<feature type="domain" description="DUF11" evidence="2">
    <location>
        <begin position="747"/>
        <end position="871"/>
    </location>
</feature>
<dbReference type="InterPro" id="IPR001434">
    <property type="entry name" value="OmcB-like_DUF11"/>
</dbReference>
<evidence type="ECO:0000313" key="3">
    <source>
        <dbReference type="EMBL" id="SZX75369.1"/>
    </source>
</evidence>
<feature type="signal peptide" evidence="1">
    <location>
        <begin position="1"/>
        <end position="28"/>
    </location>
</feature>
<accession>A0A383WE23</accession>
<feature type="chain" id="PRO_5016855239" description="DUF11 domain-containing protein" evidence="1">
    <location>
        <begin position="29"/>
        <end position="1672"/>
    </location>
</feature>
<protein>
    <recommendedName>
        <fullName evidence="2">DUF11 domain-containing protein</fullName>
    </recommendedName>
</protein>
<dbReference type="Gene3D" id="2.60.40.740">
    <property type="match status" value="2"/>
</dbReference>
<dbReference type="Pfam" id="PF01345">
    <property type="entry name" value="DUF11"/>
    <property type="match status" value="3"/>
</dbReference>
<sequence length="1672" mass="168706">MVTSKKMAPAWLLLLAVLAAAVLPLATATGCTETITFNKQLGTSNEAIVAVFEHGEDFTGDSKNDIRMTFSVAAASNSGTEDLRGVVFDVTLPAGGLAGLTVGNVTKQPLTAAAAAGQKLSTAAIFKQVNINKIGDNQGMVDPGFTIAGTSGGQGQVNEPYDVGVKVSDQGAGEGIVQSFTMVLTAPGIDLEADTLLSNTDWYFRLQSTNGGSSSAKTGGYISSFPACNNGANPVTNPLSISKALAVDSAKNPGDTFSFTITASTTAAVTGVVITDDLPAGLTIPAVSKATWAPAGGSSTDCTYAAASTPEITCTIGDVAAATSWTVTVPVEAAAGTSGQLTNTATISGTPAGAASPSTKTAAADVTIQSSTPPVVNTCADADGAGNPHTCPPGWKTDTAAVVSSTVITTKDDEERTDACCERVPTCGDEDGAGQGTDAFNCGTGFTAKTGVADTSIENAADNAAKRLLCCDAVQGAAPTCADDNGDGTSNDGYACPPGWKTNTDAGVAATSTATMNAAAKTSTCCVRVPTCGDADGALSGTAGYTCPAGYKDSTATGVSTTSIEGMDTNTKTSTCCVRVPTCGDEDGPGPLTSPFNCGTGFTAKTGVADTSIENAATDAAKRQACCDANAPIPPNPTPPITPFTIDKSSPGVVVANVPFDFTIAVAFVGAASGVVVTDTMGAGLAFAPGRTPVWTQTAGGSRTGTIASSAGSFSNAAVITDSTSRTASDSETVTVIQPTLPPTPTDVIVTKTVSKASGVMGAGDPPTFDFTVTLTAAPGAAVVNPELVDTMSPSGLEILGDIGSVPNGNCQRSSLQGFACNWLGLVLLPGQAYTVSYTAVARKAGVYTNTAVSSRADDVNPLNNQASVNVEVTALEPGPAELAVTKVGPSQATIASPITFTVTAGVAPGSRPASPLVLVEELSDNKAAFDLPLPDAACVRETAQRVRCTWANVGESDTKVLQFTVTGTDAGSFVNTARVSSTAPGVKDKEATVPVTLLPETVPPVESTKIKLDKAGPGRVVNAGEEFDFTLTASVITGTAQTLTLIDALPAASGLKFVRATPAAPCTVTDLVASCTLTGPFPQTIKLTAVGQSKGSFTNTAQLSGAGDSSAASAPVNVFVATCGETTPGGKPFDRCSDGFAYNPRAAGRSPVNAAVCCEVSAQSAPSLTIRKSVNDAKVRVNDEVLFTIQVKNDGGLDGVTAQNVIVTDTLPVGLKPYTDRWTVTPSVGPTACTFAEANPRLMRCALGAIPAGETRTITIRCLADGSKLGLLSNVASVGCDKPSQQGVADPTCSKTSNPATVTVEKVIIQPQPEACAATLGMTISGSPGRAGKGSLLTWTLTLTPSNGTVRNAYAGNPVPTFLSNPTLTKPPAGGSCKFTAVKGQQILQCNFASISSPVTLQYTTRAAQAGTITNTAGATFKPCRTAANTEIKTTETVVVWEPVLGSCCDGSFGCKAGVARIPCQRAGGTWSADLTACFSGKFCTGACCSGGGSMAAQCWMTTKDACPGSWDASTTCFDQNYCPRPCQSKCQQCTPGKDSCCPGFSCQQSGRFGKSYCLPVCTDKPQCSGAGGVCGLTAGGNKCCDGLDCIVGKGGVGVCAPRSTCKPAGATCGGYGECGSGLFCAPSGKCEPASCKSRGKFPRSASAQAQKNFHEYQCSAHFAATCSGRK</sequence>
<dbReference type="PROSITE" id="PS51257">
    <property type="entry name" value="PROKAR_LIPOPROTEIN"/>
    <property type="match status" value="1"/>
</dbReference>
<feature type="domain" description="DUF11" evidence="2">
    <location>
        <begin position="240"/>
        <end position="351"/>
    </location>
</feature>
<keyword evidence="1" id="KW-0732">Signal</keyword>
<organism evidence="3 4">
    <name type="scientific">Tetradesmus obliquus</name>
    <name type="common">Green alga</name>
    <name type="synonym">Acutodesmus obliquus</name>
    <dbReference type="NCBI Taxonomy" id="3088"/>
    <lineage>
        <taxon>Eukaryota</taxon>
        <taxon>Viridiplantae</taxon>
        <taxon>Chlorophyta</taxon>
        <taxon>core chlorophytes</taxon>
        <taxon>Chlorophyceae</taxon>
        <taxon>CS clade</taxon>
        <taxon>Sphaeropleales</taxon>
        <taxon>Scenedesmaceae</taxon>
        <taxon>Tetradesmus</taxon>
    </lineage>
</organism>